<keyword evidence="5" id="KW-0325">Glycoprotein</keyword>
<accession>A0A9W8NKG9</accession>
<feature type="repeat" description="ANK" evidence="10">
    <location>
        <begin position="1013"/>
        <end position="1046"/>
    </location>
</feature>
<comment type="subcellular location">
    <subcellularLocation>
        <location evidence="1">Membrane</location>
        <topology evidence="1">Lipid-anchor</topology>
        <topology evidence="1">GPI-anchor</topology>
    </subcellularLocation>
    <subcellularLocation>
        <location evidence="2">Secreted</location>
    </subcellularLocation>
</comment>
<feature type="signal peptide" evidence="11">
    <location>
        <begin position="1"/>
        <end position="20"/>
    </location>
</feature>
<dbReference type="Gene3D" id="3.40.50.300">
    <property type="entry name" value="P-loop containing nucleotide triphosphate hydrolases"/>
    <property type="match status" value="1"/>
</dbReference>
<dbReference type="InterPro" id="IPR008427">
    <property type="entry name" value="Extracellular_membr_CFEM_dom"/>
</dbReference>
<dbReference type="PROSITE" id="PS50088">
    <property type="entry name" value="ANK_REPEAT"/>
    <property type="match status" value="7"/>
</dbReference>
<dbReference type="VEuPathDB" id="FungiDB:F4678DRAFT_406894"/>
<dbReference type="EMBL" id="JANPWZ010000170">
    <property type="protein sequence ID" value="KAJ3578793.1"/>
    <property type="molecule type" value="Genomic_DNA"/>
</dbReference>
<feature type="repeat" description="ANK" evidence="10">
    <location>
        <begin position="787"/>
        <end position="819"/>
    </location>
</feature>
<evidence type="ECO:0000256" key="2">
    <source>
        <dbReference type="ARBA" id="ARBA00004613"/>
    </source>
</evidence>
<dbReference type="InterPro" id="IPR054471">
    <property type="entry name" value="GPIID_WHD"/>
</dbReference>
<dbReference type="PANTHER" id="PTHR10039">
    <property type="entry name" value="AMELOGENIN"/>
    <property type="match status" value="1"/>
</dbReference>
<dbReference type="Pfam" id="PF24883">
    <property type="entry name" value="NPHP3_N"/>
    <property type="match status" value="1"/>
</dbReference>
<dbReference type="Proteomes" id="UP001148614">
    <property type="component" value="Unassembled WGS sequence"/>
</dbReference>
<dbReference type="SMART" id="SM00248">
    <property type="entry name" value="ANK"/>
    <property type="match status" value="11"/>
</dbReference>
<keyword evidence="6 11" id="KW-0732">Signal</keyword>
<proteinExistence type="inferred from homology"/>
<keyword evidence="5" id="KW-0336">GPI-anchor</keyword>
<dbReference type="GO" id="GO:0098552">
    <property type="term" value="C:side of membrane"/>
    <property type="evidence" value="ECO:0007669"/>
    <property type="project" value="UniProtKB-KW"/>
</dbReference>
<evidence type="ECO:0000256" key="4">
    <source>
        <dbReference type="ARBA" id="ARBA00022525"/>
    </source>
</evidence>
<name>A0A9W8NKG9_9PEZI</name>
<dbReference type="Pfam" id="PF22939">
    <property type="entry name" value="WHD_GPIID"/>
    <property type="match status" value="1"/>
</dbReference>
<dbReference type="InterPro" id="IPR027417">
    <property type="entry name" value="P-loop_NTPase"/>
</dbReference>
<dbReference type="Pfam" id="PF12796">
    <property type="entry name" value="Ank_2"/>
    <property type="match status" value="4"/>
</dbReference>
<evidence type="ECO:0000313" key="15">
    <source>
        <dbReference type="EMBL" id="KAJ3578793.1"/>
    </source>
</evidence>
<feature type="domain" description="CFEM" evidence="12">
    <location>
        <begin position="20"/>
        <end position="63"/>
    </location>
</feature>
<dbReference type="PROSITE" id="PS50297">
    <property type="entry name" value="ANK_REP_REGION"/>
    <property type="match status" value="7"/>
</dbReference>
<dbReference type="GO" id="GO:0005576">
    <property type="term" value="C:extracellular region"/>
    <property type="evidence" value="ECO:0007669"/>
    <property type="project" value="UniProtKB-SubCell"/>
</dbReference>
<evidence type="ECO:0000256" key="10">
    <source>
        <dbReference type="PROSITE-ProRule" id="PRU00023"/>
    </source>
</evidence>
<evidence type="ECO:0000256" key="8">
    <source>
        <dbReference type="ARBA" id="ARBA00023157"/>
    </source>
</evidence>
<keyword evidence="7" id="KW-0677">Repeat</keyword>
<evidence type="ECO:0000256" key="11">
    <source>
        <dbReference type="SAM" id="SignalP"/>
    </source>
</evidence>
<feature type="chain" id="PRO_5040743706" description="NACHT domain-containing protein" evidence="11">
    <location>
        <begin position="21"/>
        <end position="1172"/>
    </location>
</feature>
<gene>
    <name evidence="15" type="ORF">NPX13_g1780</name>
</gene>
<evidence type="ECO:0000256" key="1">
    <source>
        <dbReference type="ARBA" id="ARBA00004589"/>
    </source>
</evidence>
<keyword evidence="9" id="KW-0449">Lipoprotein</keyword>
<dbReference type="InterPro" id="IPR036770">
    <property type="entry name" value="Ankyrin_rpt-contain_sf"/>
</dbReference>
<dbReference type="InterPro" id="IPR002110">
    <property type="entry name" value="Ankyrin_rpt"/>
</dbReference>
<feature type="domain" description="Nephrocystin 3-like N-terminal" evidence="14">
    <location>
        <begin position="292"/>
        <end position="458"/>
    </location>
</feature>
<keyword evidence="10" id="KW-0040">ANK repeat</keyword>
<dbReference type="Gene3D" id="1.25.40.20">
    <property type="entry name" value="Ankyrin repeat-containing domain"/>
    <property type="match status" value="3"/>
</dbReference>
<keyword evidence="4" id="KW-0964">Secreted</keyword>
<comment type="caution">
    <text evidence="15">The sequence shown here is derived from an EMBL/GenBank/DDBJ whole genome shotgun (WGS) entry which is preliminary data.</text>
</comment>
<feature type="domain" description="GPI inositol-deacylase winged helix" evidence="13">
    <location>
        <begin position="583"/>
        <end position="659"/>
    </location>
</feature>
<dbReference type="SUPFAM" id="SSF48403">
    <property type="entry name" value="Ankyrin repeat"/>
    <property type="match status" value="1"/>
</dbReference>
<dbReference type="InterPro" id="IPR056884">
    <property type="entry name" value="NPHP3-like_N"/>
</dbReference>
<feature type="repeat" description="ANK" evidence="10">
    <location>
        <begin position="869"/>
        <end position="901"/>
    </location>
</feature>
<dbReference type="Pfam" id="PF05730">
    <property type="entry name" value="CFEM"/>
    <property type="match status" value="1"/>
</dbReference>
<feature type="repeat" description="ANK" evidence="10">
    <location>
        <begin position="1081"/>
        <end position="1117"/>
    </location>
</feature>
<dbReference type="PANTHER" id="PTHR10039:SF15">
    <property type="entry name" value="NACHT DOMAIN-CONTAINING PROTEIN"/>
    <property type="match status" value="1"/>
</dbReference>
<evidence type="ECO:0008006" key="17">
    <source>
        <dbReference type="Google" id="ProtNLM"/>
    </source>
</evidence>
<dbReference type="SUPFAM" id="SSF52540">
    <property type="entry name" value="P-loop containing nucleoside triphosphate hydrolases"/>
    <property type="match status" value="1"/>
</dbReference>
<sequence length="1172" mass="131365">MKSTLAIIAFAAAISAQTWADIPACAQPCILEAAASTTDCADTDYACICASQDVVEPAAEECVPLLHFAALPRTSAANIYPAVSSLLEAYQTAGTENSYKMSFGFGVGDFLAVIGLINKVRKDFVKAADQFPQICHDLRRLENAARDIEILLSERQLSLDQQRRLGELTQECNIVLEDAKKLIDQYSTLKSSANGIREKASRFRGRFSWDPVDANNIQARINGILVSCNLVVEVLNEENLNKLVKEQERQEDREQAREHRTQKRDQQEVLDWLTSLNYAAQQSDFINQCEAGTGQWLLDSAEYRNWLSTKQQALFCPGIPGAGKTMLASIVVDNLLHLHRDDENIGICYIFLNFRRVAEQTVANLVASLIKQLESIKNGLSEPLRLLYEKHKKRGTRPSCKELCDTLQSLSANYSRIFMIVDALDEFQPQDNGFRSRFIDELLDLWSNFGVNIFVTSRFIPEITCRFDKVGNKIEIRASNDDIAKYMDGKLSCLPAVISRHPEFWTEIKREVVRCVDGMFLLARLHCDALRGQCTRKAVRAILTKLSRDSGAGSSKDNDAVLQSAYQDALLRVKDKPQNQVDLAMQTLMWITFAKRPLNSEELRHALGVELDSREFDVDNLPDLEDMVSYCCGLVAIDEESQIVRLVHYTTQEYLVSAGSSLFPSANSEIAQTCITYLNYDVFLSGACFEEGRWEFDARLKRYPLYGYASRYGPVHTSSTADYQFCHKFLSCVSKVEACREASLYQDTSPYRTVKGFTGLHFAAIHGLHKALPVLRRFYDTDTADQFGTTPILYAIMRGHIPMVEALLAGGVSANSIVEQKTLLMHVVLRETGNTGQAQTSDEAESIIKILVQLLLNFDADINARVEGDGGTAIAYAAQQGLESIVQFLLKRGAEINIRDASHGHSEIFQAVRKGHESIVRLLLENGANANLRDKLGRTPLFFVAEKDKFSRNDRISEPAETIAQYLMERGNEVDSRGYQNMAALHLSASTGNIAGCRFFLKKGADIESHDIFGRTPLSYAAAAEYGRDTVKFLVEKGADIHSRDIEGRTPLSYAASAEHRADTVKFLVELGADIDSKDSSGQTPLIYAIVRNKLEGYKETVQLLLERRANPEVRDNTYRTPLQYAQRSGNAAIVELLRQKSTPMELRSAEWRKNEAEEWILRCREALLEKK</sequence>
<keyword evidence="16" id="KW-1185">Reference proteome</keyword>
<protein>
    <recommendedName>
        <fullName evidence="17">NACHT domain-containing protein</fullName>
    </recommendedName>
</protein>
<comment type="similarity">
    <text evidence="3">Belongs to the RBT5 family.</text>
</comment>
<evidence type="ECO:0000256" key="5">
    <source>
        <dbReference type="ARBA" id="ARBA00022622"/>
    </source>
</evidence>
<keyword evidence="8" id="KW-1015">Disulfide bond</keyword>
<feature type="repeat" description="ANK" evidence="10">
    <location>
        <begin position="980"/>
        <end position="1012"/>
    </location>
</feature>
<reference evidence="15" key="1">
    <citation type="submission" date="2022-07" db="EMBL/GenBank/DDBJ databases">
        <title>Genome Sequence of Xylaria arbuscula.</title>
        <authorList>
            <person name="Buettner E."/>
        </authorList>
    </citation>
    <scope>NUCLEOTIDE SEQUENCE</scope>
    <source>
        <strain evidence="15">VT107</strain>
    </source>
</reference>
<evidence type="ECO:0000256" key="7">
    <source>
        <dbReference type="ARBA" id="ARBA00022737"/>
    </source>
</evidence>
<feature type="repeat" description="ANK" evidence="10">
    <location>
        <begin position="1047"/>
        <end position="1080"/>
    </location>
</feature>
<evidence type="ECO:0000259" key="13">
    <source>
        <dbReference type="Pfam" id="PF22939"/>
    </source>
</evidence>
<dbReference type="AlphaFoldDB" id="A0A9W8NKG9"/>
<evidence type="ECO:0000256" key="3">
    <source>
        <dbReference type="ARBA" id="ARBA00010031"/>
    </source>
</evidence>
<feature type="repeat" description="ANK" evidence="10">
    <location>
        <begin position="903"/>
        <end position="935"/>
    </location>
</feature>
<keyword evidence="5" id="KW-0472">Membrane</keyword>
<evidence type="ECO:0000259" key="14">
    <source>
        <dbReference type="Pfam" id="PF24883"/>
    </source>
</evidence>
<evidence type="ECO:0000313" key="16">
    <source>
        <dbReference type="Proteomes" id="UP001148614"/>
    </source>
</evidence>
<evidence type="ECO:0000256" key="6">
    <source>
        <dbReference type="ARBA" id="ARBA00022729"/>
    </source>
</evidence>
<evidence type="ECO:0000256" key="9">
    <source>
        <dbReference type="ARBA" id="ARBA00023288"/>
    </source>
</evidence>
<organism evidence="15 16">
    <name type="scientific">Xylaria arbuscula</name>
    <dbReference type="NCBI Taxonomy" id="114810"/>
    <lineage>
        <taxon>Eukaryota</taxon>
        <taxon>Fungi</taxon>
        <taxon>Dikarya</taxon>
        <taxon>Ascomycota</taxon>
        <taxon>Pezizomycotina</taxon>
        <taxon>Sordariomycetes</taxon>
        <taxon>Xylariomycetidae</taxon>
        <taxon>Xylariales</taxon>
        <taxon>Xylariaceae</taxon>
        <taxon>Xylaria</taxon>
    </lineage>
</organism>
<evidence type="ECO:0000259" key="12">
    <source>
        <dbReference type="Pfam" id="PF05730"/>
    </source>
</evidence>